<sequence>MLESEVKLFRTWSSPFSLRVVWAVKLKGVGYATILEDLATKSPSLLQYNLIHKKVPVLIHDENTLANQFYMKICLGTLPIDIIMNGIGCLDGPYHHDIHYVDRTHVKTGLLLTETLRMDSTIQIPNYIFGCGMDNIDRFDGIGSGVISLGVGPKSIATQLGHLSGKKFSHCLLPLDLPARVSHIHFEDQVAIQGPGTVMVPLVLGRPGNFYHVTLEAFTVTRTRIPFTGNSSAAEQDWSLQLQSVVANFRGGNVPLKRFNAFVTWGSVTCLAFGVNERFIAYGSLAQQDFLVGFDQYAMRVSFKPFQCSHA</sequence>
<dbReference type="AlphaFoldDB" id="A0A7N0TFY1"/>
<dbReference type="PANTHER" id="PTHR47967">
    <property type="entry name" value="OS07G0603500 PROTEIN-RELATED"/>
    <property type="match status" value="1"/>
</dbReference>
<evidence type="ECO:0000313" key="5">
    <source>
        <dbReference type="EnsemblPlants" id="Kaladp0036s0110.1.v1.1"/>
    </source>
</evidence>
<evidence type="ECO:0000256" key="2">
    <source>
        <dbReference type="ARBA" id="ARBA00022670"/>
    </source>
</evidence>
<dbReference type="InterPro" id="IPR051708">
    <property type="entry name" value="Plant_Aspart_Prot_A1"/>
</dbReference>
<evidence type="ECO:0000256" key="1">
    <source>
        <dbReference type="ARBA" id="ARBA00007447"/>
    </source>
</evidence>
<dbReference type="InterPro" id="IPR004045">
    <property type="entry name" value="Glutathione_S-Trfase_N"/>
</dbReference>
<proteinExistence type="inferred from homology"/>
<dbReference type="SUPFAM" id="SSF50630">
    <property type="entry name" value="Acid proteases"/>
    <property type="match status" value="1"/>
</dbReference>
<dbReference type="Pfam" id="PF14543">
    <property type="entry name" value="TAXi_N"/>
    <property type="match status" value="1"/>
</dbReference>
<keyword evidence="3" id="KW-0378">Hydrolase</keyword>
<dbReference type="GO" id="GO:0008233">
    <property type="term" value="F:peptidase activity"/>
    <property type="evidence" value="ECO:0007669"/>
    <property type="project" value="UniProtKB-KW"/>
</dbReference>
<comment type="similarity">
    <text evidence="1">Belongs to the peptidase A1 family.</text>
</comment>
<dbReference type="GO" id="GO:0006508">
    <property type="term" value="P:proteolysis"/>
    <property type="evidence" value="ECO:0007669"/>
    <property type="project" value="UniProtKB-KW"/>
</dbReference>
<dbReference type="GO" id="GO:0005576">
    <property type="term" value="C:extracellular region"/>
    <property type="evidence" value="ECO:0007669"/>
    <property type="project" value="TreeGrafter"/>
</dbReference>
<organism evidence="5 6">
    <name type="scientific">Kalanchoe fedtschenkoi</name>
    <name type="common">Lavender scallops</name>
    <name type="synonym">South American air plant</name>
    <dbReference type="NCBI Taxonomy" id="63787"/>
    <lineage>
        <taxon>Eukaryota</taxon>
        <taxon>Viridiplantae</taxon>
        <taxon>Streptophyta</taxon>
        <taxon>Embryophyta</taxon>
        <taxon>Tracheophyta</taxon>
        <taxon>Spermatophyta</taxon>
        <taxon>Magnoliopsida</taxon>
        <taxon>eudicotyledons</taxon>
        <taxon>Gunneridae</taxon>
        <taxon>Pentapetalae</taxon>
        <taxon>Saxifragales</taxon>
        <taxon>Crassulaceae</taxon>
        <taxon>Kalanchoe</taxon>
    </lineage>
</organism>
<dbReference type="Gene3D" id="3.40.30.10">
    <property type="entry name" value="Glutaredoxin"/>
    <property type="match status" value="1"/>
</dbReference>
<evidence type="ECO:0000256" key="3">
    <source>
        <dbReference type="ARBA" id="ARBA00022801"/>
    </source>
</evidence>
<accession>A0A7N0TFY1</accession>
<dbReference type="SUPFAM" id="SSF52833">
    <property type="entry name" value="Thioredoxin-like"/>
    <property type="match status" value="1"/>
</dbReference>
<dbReference type="PANTHER" id="PTHR47967:SF128">
    <property type="entry name" value="ASPARTIC PROTEINASE CDR1-LIKE"/>
    <property type="match status" value="1"/>
</dbReference>
<feature type="domain" description="GST N-terminal" evidence="4">
    <location>
        <begin position="4"/>
        <end position="109"/>
    </location>
</feature>
<dbReference type="Pfam" id="PF02798">
    <property type="entry name" value="GST_N"/>
    <property type="match status" value="1"/>
</dbReference>
<dbReference type="InterPro" id="IPR032861">
    <property type="entry name" value="TAXi_N"/>
</dbReference>
<evidence type="ECO:0000313" key="6">
    <source>
        <dbReference type="Proteomes" id="UP000594263"/>
    </source>
</evidence>
<name>A0A7N0TFY1_KALFE</name>
<reference evidence="5" key="1">
    <citation type="submission" date="2021-01" db="UniProtKB">
        <authorList>
            <consortium name="EnsemblPlants"/>
        </authorList>
    </citation>
    <scope>IDENTIFICATION</scope>
</reference>
<dbReference type="PROSITE" id="PS50404">
    <property type="entry name" value="GST_NTER"/>
    <property type="match status" value="1"/>
</dbReference>
<dbReference type="InterPro" id="IPR021109">
    <property type="entry name" value="Peptidase_aspartic_dom_sf"/>
</dbReference>
<dbReference type="Gramene" id="Kaladp0036s0110.1.v1.1">
    <property type="protein sequence ID" value="Kaladp0036s0110.1.v1.1"/>
    <property type="gene ID" value="Kaladp0036s0110.v1.1"/>
</dbReference>
<dbReference type="EnsemblPlants" id="Kaladp0036s0110.1.v1.1">
    <property type="protein sequence ID" value="Kaladp0036s0110.1.v1.1"/>
    <property type="gene ID" value="Kaladp0036s0110.v1.1"/>
</dbReference>
<keyword evidence="2" id="KW-0645">Protease</keyword>
<protein>
    <recommendedName>
        <fullName evidence="4">GST N-terminal domain-containing protein</fullName>
    </recommendedName>
</protein>
<dbReference type="OMA" id="FMADPNI"/>
<evidence type="ECO:0000259" key="4">
    <source>
        <dbReference type="PROSITE" id="PS50404"/>
    </source>
</evidence>
<keyword evidence="6" id="KW-1185">Reference proteome</keyword>
<dbReference type="Gene3D" id="2.40.70.10">
    <property type="entry name" value="Acid Proteases"/>
    <property type="match status" value="2"/>
</dbReference>
<dbReference type="InterPro" id="IPR036249">
    <property type="entry name" value="Thioredoxin-like_sf"/>
</dbReference>
<dbReference type="Proteomes" id="UP000594263">
    <property type="component" value="Unplaced"/>
</dbReference>